<sequence length="156" mass="16709">LAIGVAAVFGVLSISSYWRRQPAAAFLAQPSVKLRVSRSSRLSRSGAACGDVPVGDEPTEWEDLQKAAEASGDSDVSPRLAQAGELLLKASLRRLRPFAAPAGPDLLQETSEGIEAALEALLGEDVPHAVDFLSDPEQPGEVSRVFWQAELYLRQL</sequence>
<proteinExistence type="predicted"/>
<dbReference type="AlphaFoldDB" id="A0A813LBN9"/>
<feature type="region of interest" description="Disordered" evidence="1">
    <location>
        <begin position="45"/>
        <end position="77"/>
    </location>
</feature>
<protein>
    <submittedName>
        <fullName evidence="2">Uncharacterized protein</fullName>
    </submittedName>
</protein>
<evidence type="ECO:0000256" key="1">
    <source>
        <dbReference type="SAM" id="MobiDB-lite"/>
    </source>
</evidence>
<accession>A0A813LBN9</accession>
<gene>
    <name evidence="2" type="ORF">PGLA2088_LOCUS41539</name>
</gene>
<evidence type="ECO:0000313" key="3">
    <source>
        <dbReference type="Proteomes" id="UP000626109"/>
    </source>
</evidence>
<feature type="non-terminal residue" evidence="2">
    <location>
        <position position="156"/>
    </location>
</feature>
<organism evidence="2 3">
    <name type="scientific">Polarella glacialis</name>
    <name type="common">Dinoflagellate</name>
    <dbReference type="NCBI Taxonomy" id="89957"/>
    <lineage>
        <taxon>Eukaryota</taxon>
        <taxon>Sar</taxon>
        <taxon>Alveolata</taxon>
        <taxon>Dinophyceae</taxon>
        <taxon>Suessiales</taxon>
        <taxon>Suessiaceae</taxon>
        <taxon>Polarella</taxon>
    </lineage>
</organism>
<feature type="non-terminal residue" evidence="2">
    <location>
        <position position="1"/>
    </location>
</feature>
<dbReference type="Proteomes" id="UP000626109">
    <property type="component" value="Unassembled WGS sequence"/>
</dbReference>
<comment type="caution">
    <text evidence="2">The sequence shown here is derived from an EMBL/GenBank/DDBJ whole genome shotgun (WGS) entry which is preliminary data.</text>
</comment>
<dbReference type="EMBL" id="CAJNNW010033879">
    <property type="protein sequence ID" value="CAE8720790.1"/>
    <property type="molecule type" value="Genomic_DNA"/>
</dbReference>
<name>A0A813LBN9_POLGL</name>
<evidence type="ECO:0000313" key="2">
    <source>
        <dbReference type="EMBL" id="CAE8720790.1"/>
    </source>
</evidence>
<reference evidence="2" key="1">
    <citation type="submission" date="2021-02" db="EMBL/GenBank/DDBJ databases">
        <authorList>
            <person name="Dougan E. K."/>
            <person name="Rhodes N."/>
            <person name="Thang M."/>
            <person name="Chan C."/>
        </authorList>
    </citation>
    <scope>NUCLEOTIDE SEQUENCE</scope>
</reference>